<feature type="transmembrane region" description="Helical" evidence="1">
    <location>
        <begin position="137"/>
        <end position="159"/>
    </location>
</feature>
<feature type="chain" id="PRO_5047458627" evidence="2">
    <location>
        <begin position="31"/>
        <end position="168"/>
    </location>
</feature>
<name>A0ABV3M6X3_9ACTN</name>
<dbReference type="RefSeq" id="WP_359780475.1">
    <property type="nucleotide sequence ID" value="NZ_JBEYRR010000008.1"/>
</dbReference>
<keyword evidence="4" id="KW-1185">Reference proteome</keyword>
<dbReference type="Proteomes" id="UP001553843">
    <property type="component" value="Unassembled WGS sequence"/>
</dbReference>
<keyword evidence="1" id="KW-0812">Transmembrane</keyword>
<accession>A0ABV3M6X3</accession>
<comment type="caution">
    <text evidence="3">The sequence shown here is derived from an EMBL/GenBank/DDBJ whole genome shotgun (WGS) entry which is preliminary data.</text>
</comment>
<evidence type="ECO:0000256" key="1">
    <source>
        <dbReference type="SAM" id="Phobius"/>
    </source>
</evidence>
<dbReference type="EMBL" id="JBEYRS010000025">
    <property type="protein sequence ID" value="MEW2367445.1"/>
    <property type="molecule type" value="Genomic_DNA"/>
</dbReference>
<keyword evidence="2" id="KW-0732">Signal</keyword>
<evidence type="ECO:0000313" key="4">
    <source>
        <dbReference type="Proteomes" id="UP001553843"/>
    </source>
</evidence>
<gene>
    <name evidence="3" type="ORF">AB0887_36590</name>
</gene>
<evidence type="ECO:0000256" key="2">
    <source>
        <dbReference type="SAM" id="SignalP"/>
    </source>
</evidence>
<proteinExistence type="predicted"/>
<keyword evidence="1" id="KW-0472">Membrane</keyword>
<sequence length="168" mass="16205">MRSTQIYVRAGLTVSAAVLPLALAAPTAFAGGGISVTATGSTVRVTTAACAGGGTASLMDAANASFAGGRQVQLTNGSGTWRNVSAGTYTVLVACQDGSQAGPQTVTVGSMPTASSTAAPSRGVRGGLGGGAEDRGALTLMTGGVLVATAAAGGGVWYLRRRAAGDRG</sequence>
<feature type="signal peptide" evidence="2">
    <location>
        <begin position="1"/>
        <end position="30"/>
    </location>
</feature>
<organism evidence="3 4">
    <name type="scientific">Streptomyces huasconensis</name>
    <dbReference type="NCBI Taxonomy" id="1854574"/>
    <lineage>
        <taxon>Bacteria</taxon>
        <taxon>Bacillati</taxon>
        <taxon>Actinomycetota</taxon>
        <taxon>Actinomycetes</taxon>
        <taxon>Kitasatosporales</taxon>
        <taxon>Streptomycetaceae</taxon>
        <taxon>Streptomyces</taxon>
    </lineage>
</organism>
<reference evidence="3 4" key="1">
    <citation type="submission" date="2024-06" db="EMBL/GenBank/DDBJ databases">
        <title>The Natural Products Discovery Center: Release of the First 8490 Sequenced Strains for Exploring Actinobacteria Biosynthetic Diversity.</title>
        <authorList>
            <person name="Kalkreuter E."/>
            <person name="Kautsar S.A."/>
            <person name="Yang D."/>
            <person name="Bader C.D."/>
            <person name="Teijaro C.N."/>
            <person name="Fluegel L."/>
            <person name="Davis C.M."/>
            <person name="Simpson J.R."/>
            <person name="Lauterbach L."/>
            <person name="Steele A.D."/>
            <person name="Gui C."/>
            <person name="Meng S."/>
            <person name="Li G."/>
            <person name="Viehrig K."/>
            <person name="Ye F."/>
            <person name="Su P."/>
            <person name="Kiefer A.F."/>
            <person name="Nichols A."/>
            <person name="Cepeda A.J."/>
            <person name="Yan W."/>
            <person name="Fan B."/>
            <person name="Jiang Y."/>
            <person name="Adhikari A."/>
            <person name="Zheng C.-J."/>
            <person name="Schuster L."/>
            <person name="Cowan T.M."/>
            <person name="Smanski M.J."/>
            <person name="Chevrette M.G."/>
            <person name="De Carvalho L.P.S."/>
            <person name="Shen B."/>
        </authorList>
    </citation>
    <scope>NUCLEOTIDE SEQUENCE [LARGE SCALE GENOMIC DNA]</scope>
    <source>
        <strain evidence="3 4">NPDC047833</strain>
    </source>
</reference>
<keyword evidence="1" id="KW-1133">Transmembrane helix</keyword>
<evidence type="ECO:0000313" key="3">
    <source>
        <dbReference type="EMBL" id="MEW2367445.1"/>
    </source>
</evidence>
<protein>
    <submittedName>
        <fullName evidence="3">Uncharacterized protein</fullName>
    </submittedName>
</protein>